<comment type="caution">
    <text evidence="2">The sequence shown here is derived from an EMBL/GenBank/DDBJ whole genome shotgun (WGS) entry which is preliminary data.</text>
</comment>
<accession>A0A5C8KJ84</accession>
<feature type="transmembrane region" description="Helical" evidence="1">
    <location>
        <begin position="33"/>
        <end position="48"/>
    </location>
</feature>
<proteinExistence type="predicted"/>
<dbReference type="InterPro" id="IPR046487">
    <property type="entry name" value="DUF6580"/>
</dbReference>
<evidence type="ECO:0000313" key="3">
    <source>
        <dbReference type="Proteomes" id="UP000321248"/>
    </source>
</evidence>
<organism evidence="2 3">
    <name type="scientific">Alkalisalibacterium limincola</name>
    <dbReference type="NCBI Taxonomy" id="2699169"/>
    <lineage>
        <taxon>Bacteria</taxon>
        <taxon>Pseudomonadati</taxon>
        <taxon>Pseudomonadota</taxon>
        <taxon>Gammaproteobacteria</taxon>
        <taxon>Lysobacterales</taxon>
        <taxon>Lysobacteraceae</taxon>
        <taxon>Alkalisalibacterium</taxon>
    </lineage>
</organism>
<sequence>MLSPGPLVLLGLILAAALSRLLPTPPNFSPVEAMALFGGAYFAARWLSLLVPLLAMLVADLALAAVHGGLYASHLFGSGFWLVYACIIGMSLMGFALRGRVTGARVLGLSLLGALGFFLVTNFAAWLGSPLYPQTMAGLGASYVAAIPFFKWSVLSTLFYAAILFGGFELLRRRTPALRPQTV</sequence>
<keyword evidence="1" id="KW-0812">Transmembrane</keyword>
<gene>
    <name evidence="2" type="ORF">FU658_12315</name>
</gene>
<feature type="transmembrane region" description="Helical" evidence="1">
    <location>
        <begin position="78"/>
        <end position="97"/>
    </location>
</feature>
<dbReference type="Proteomes" id="UP000321248">
    <property type="component" value="Unassembled WGS sequence"/>
</dbReference>
<feature type="transmembrane region" description="Helical" evidence="1">
    <location>
        <begin position="149"/>
        <end position="171"/>
    </location>
</feature>
<protein>
    <recommendedName>
        <fullName evidence="4">ECF transporter S component</fullName>
    </recommendedName>
</protein>
<dbReference type="OrthoDB" id="9806699at2"/>
<evidence type="ECO:0008006" key="4">
    <source>
        <dbReference type="Google" id="ProtNLM"/>
    </source>
</evidence>
<dbReference type="Pfam" id="PF20221">
    <property type="entry name" value="DUF6580"/>
    <property type="match status" value="1"/>
</dbReference>
<dbReference type="EMBL" id="VRTS01000009">
    <property type="protein sequence ID" value="TXK60553.1"/>
    <property type="molecule type" value="Genomic_DNA"/>
</dbReference>
<dbReference type="AlphaFoldDB" id="A0A5C8KJ84"/>
<name>A0A5C8KJ84_9GAMM</name>
<evidence type="ECO:0000313" key="2">
    <source>
        <dbReference type="EMBL" id="TXK60553.1"/>
    </source>
</evidence>
<keyword evidence="1" id="KW-0472">Membrane</keyword>
<keyword evidence="3" id="KW-1185">Reference proteome</keyword>
<feature type="transmembrane region" description="Helical" evidence="1">
    <location>
        <begin position="109"/>
        <end position="129"/>
    </location>
</feature>
<keyword evidence="1" id="KW-1133">Transmembrane helix</keyword>
<reference evidence="2 3" key="1">
    <citation type="submission" date="2019-08" db="EMBL/GenBank/DDBJ databases">
        <authorList>
            <person name="Karlyshev A.V."/>
        </authorList>
    </citation>
    <scope>NUCLEOTIDE SEQUENCE [LARGE SCALE GENOMIC DNA]</scope>
    <source>
        <strain evidence="2 3">Alg18-2.2</strain>
    </source>
</reference>
<evidence type="ECO:0000256" key="1">
    <source>
        <dbReference type="SAM" id="Phobius"/>
    </source>
</evidence>